<dbReference type="Gene3D" id="3.40.1520.20">
    <property type="match status" value="3"/>
</dbReference>
<reference evidence="8" key="1">
    <citation type="submission" date="2016-10" db="EMBL/GenBank/DDBJ databases">
        <authorList>
            <person name="Varghese N."/>
            <person name="Submissions S."/>
        </authorList>
    </citation>
    <scope>NUCLEOTIDE SEQUENCE [LARGE SCALE GENOMIC DNA]</scope>
    <source>
        <strain evidence="8">JCM 10271</strain>
    </source>
</reference>
<gene>
    <name evidence="7" type="ORF">SAMN05421853_101207</name>
</gene>
<dbReference type="InterPro" id="IPR006664">
    <property type="entry name" value="OMP_bac"/>
</dbReference>
<evidence type="ECO:0000259" key="6">
    <source>
        <dbReference type="PROSITE" id="PS51123"/>
    </source>
</evidence>
<evidence type="ECO:0000256" key="4">
    <source>
        <dbReference type="PROSITE-ProRule" id="PRU00473"/>
    </source>
</evidence>
<dbReference type="InterPro" id="IPR050330">
    <property type="entry name" value="Bact_OuterMem_StrucFunc"/>
</dbReference>
<keyword evidence="8" id="KW-1185">Reference proteome</keyword>
<evidence type="ECO:0000256" key="1">
    <source>
        <dbReference type="ARBA" id="ARBA00004442"/>
    </source>
</evidence>
<sequence>MRLSTLTTLGGTFLGAAALSIIAASLSARVIEESSITGVARVLETDGIDWAEVDANGLQVFVYGTAPSEADRFRALSLAGQVVDAARVIDELNVNDSSDIEAPQFSVEILRNEDRISLIGLVPTSFDREPLVQTLEALADDPEDVSDLMESANFPAPESWGPAMRFAGFALADLPRAKISVNAERIAIEAMAETAEDRDRIAAKLDSAAPDGIELVLDLEAPRPVISPFALRFTISEDSAELETCAADTEAARASIVNAARLAGASADTDCTIALGVPSPDWGTAGAEAIAALAEIGGGSVTFSNADIALVAAEGTDPARFDRVVGALEGDLPESFVLDAVLPETPDEDAAPLEFVATRSPEGQVALRGLIDNEVTRTAIDGFARAAFSSNSIQVGARVSDNLPDGWRARVLAGLEALSRLDNGAAIVTPDRISVRGDTGNKDASAEIASLLSEKLGTDQFEIDVTYVEKLDPSLGIPTPEECVAQIDDIIGERKISFEPGAATFDATARDILDDIAELLKLCGDIPLEIQGHTDSQGREVMNQQLSQERAQAVLIALAERRVLTSAYRAVGYGEEDPIADNDTEAGREANRRIEFTLIEPDPVPEEETTLESVEAAPQDGAQEESGDGTDEAGE</sequence>
<dbReference type="InterPro" id="IPR006665">
    <property type="entry name" value="OmpA-like"/>
</dbReference>
<dbReference type="SUPFAM" id="SSF103088">
    <property type="entry name" value="OmpA-like"/>
    <property type="match status" value="1"/>
</dbReference>
<dbReference type="PANTHER" id="PTHR30329:SF21">
    <property type="entry name" value="LIPOPROTEIN YIAD-RELATED"/>
    <property type="match status" value="1"/>
</dbReference>
<feature type="compositionally biased region" description="Basic and acidic residues" evidence="5">
    <location>
        <begin position="585"/>
        <end position="595"/>
    </location>
</feature>
<feature type="region of interest" description="Disordered" evidence="5">
    <location>
        <begin position="576"/>
        <end position="635"/>
    </location>
</feature>
<dbReference type="RefSeq" id="WP_093008929.1">
    <property type="nucleotide sequence ID" value="NZ_FOXV01000001.1"/>
</dbReference>
<dbReference type="Gene3D" id="3.30.1330.60">
    <property type="entry name" value="OmpA-like domain"/>
    <property type="match status" value="1"/>
</dbReference>
<evidence type="ECO:0000256" key="5">
    <source>
        <dbReference type="SAM" id="MobiDB-lite"/>
    </source>
</evidence>
<keyword evidence="3" id="KW-0998">Cell outer membrane</keyword>
<dbReference type="InterPro" id="IPR036737">
    <property type="entry name" value="OmpA-like_sf"/>
</dbReference>
<protein>
    <submittedName>
        <fullName evidence="7">OmpA-OmpF porin, OOP family</fullName>
    </submittedName>
</protein>
<proteinExistence type="predicted"/>
<accession>A0A1I5UWM9</accession>
<dbReference type="GO" id="GO:0009279">
    <property type="term" value="C:cell outer membrane"/>
    <property type="evidence" value="ECO:0007669"/>
    <property type="project" value="UniProtKB-SubCell"/>
</dbReference>
<organism evidence="7 8">
    <name type="scientific">Roseivivax halotolerans</name>
    <dbReference type="NCBI Taxonomy" id="93684"/>
    <lineage>
        <taxon>Bacteria</taxon>
        <taxon>Pseudomonadati</taxon>
        <taxon>Pseudomonadota</taxon>
        <taxon>Alphaproteobacteria</taxon>
        <taxon>Rhodobacterales</taxon>
        <taxon>Roseobacteraceae</taxon>
        <taxon>Roseivivax</taxon>
    </lineage>
</organism>
<dbReference type="PRINTS" id="PR01021">
    <property type="entry name" value="OMPADOMAIN"/>
</dbReference>
<feature type="domain" description="OmpA-like" evidence="6">
    <location>
        <begin position="485"/>
        <end position="602"/>
    </location>
</feature>
<dbReference type="AlphaFoldDB" id="A0A1I5UWM9"/>
<dbReference type="Proteomes" id="UP000243106">
    <property type="component" value="Unassembled WGS sequence"/>
</dbReference>
<dbReference type="PROSITE" id="PS51123">
    <property type="entry name" value="OMPA_2"/>
    <property type="match status" value="1"/>
</dbReference>
<evidence type="ECO:0000313" key="8">
    <source>
        <dbReference type="Proteomes" id="UP000243106"/>
    </source>
</evidence>
<dbReference type="EMBL" id="FOXV01000001">
    <property type="protein sequence ID" value="SFP99653.1"/>
    <property type="molecule type" value="Genomic_DNA"/>
</dbReference>
<evidence type="ECO:0000313" key="7">
    <source>
        <dbReference type="EMBL" id="SFP99653.1"/>
    </source>
</evidence>
<name>A0A1I5UWM9_9RHOB</name>
<dbReference type="CDD" id="cd07185">
    <property type="entry name" value="OmpA_C-like"/>
    <property type="match status" value="1"/>
</dbReference>
<comment type="subcellular location">
    <subcellularLocation>
        <location evidence="1">Cell outer membrane</location>
    </subcellularLocation>
</comment>
<evidence type="ECO:0000256" key="2">
    <source>
        <dbReference type="ARBA" id="ARBA00023136"/>
    </source>
</evidence>
<evidence type="ECO:0000256" key="3">
    <source>
        <dbReference type="ARBA" id="ARBA00023237"/>
    </source>
</evidence>
<feature type="compositionally biased region" description="Acidic residues" evidence="5">
    <location>
        <begin position="622"/>
        <end position="635"/>
    </location>
</feature>
<dbReference type="Pfam" id="PF00691">
    <property type="entry name" value="OmpA"/>
    <property type="match status" value="1"/>
</dbReference>
<dbReference type="STRING" id="93684.SAMN05421853_101207"/>
<dbReference type="PANTHER" id="PTHR30329">
    <property type="entry name" value="STATOR ELEMENT OF FLAGELLAR MOTOR COMPLEX"/>
    <property type="match status" value="1"/>
</dbReference>
<keyword evidence="2 4" id="KW-0472">Membrane</keyword>